<gene>
    <name evidence="1" type="ORF">NEH16_20795</name>
</gene>
<organism evidence="1 2">
    <name type="scientific">Streptomyces drozdowiczii</name>
    <dbReference type="NCBI Taxonomy" id="202862"/>
    <lineage>
        <taxon>Bacteria</taxon>
        <taxon>Bacillati</taxon>
        <taxon>Actinomycetota</taxon>
        <taxon>Actinomycetes</taxon>
        <taxon>Kitasatosporales</taxon>
        <taxon>Streptomycetaceae</taxon>
        <taxon>Streptomyces</taxon>
    </lineage>
</organism>
<proteinExistence type="predicted"/>
<dbReference type="Proteomes" id="UP001164963">
    <property type="component" value="Chromosome"/>
</dbReference>
<evidence type="ECO:0000313" key="2">
    <source>
        <dbReference type="Proteomes" id="UP001164963"/>
    </source>
</evidence>
<name>A0ABY6PVB0_9ACTN</name>
<dbReference type="EMBL" id="CP098740">
    <property type="protein sequence ID" value="UZK56205.1"/>
    <property type="molecule type" value="Genomic_DNA"/>
</dbReference>
<accession>A0ABY6PVB0</accession>
<evidence type="ECO:0000313" key="1">
    <source>
        <dbReference type="EMBL" id="UZK56205.1"/>
    </source>
</evidence>
<dbReference type="RefSeq" id="WP_265544276.1">
    <property type="nucleotide sequence ID" value="NZ_CP098740.1"/>
</dbReference>
<sequence>MWATFEIPRQYDEFTHAPRLGRIGYKCTAEGVVQYVPVLGGHGVLGYLWASDAENAAGFKPQDVGDDETYHAGLHWLDRLHTAHDQTLAPAEGLQQFTDGLPAGATPPAACA</sequence>
<keyword evidence="2" id="KW-1185">Reference proteome</keyword>
<protein>
    <submittedName>
        <fullName evidence="1">Uncharacterized protein</fullName>
    </submittedName>
</protein>
<reference evidence="1" key="1">
    <citation type="journal article" date="2022" name="Front. Microbiol.">
        <title>Mirubactin C rescues the lethal effect of cell wall biosynthesis mutations in Bacillus subtilis.</title>
        <authorList>
            <person name="Kepplinger B."/>
            <person name="Wen X."/>
            <person name="Tyler A.R."/>
            <person name="Kim B.Y."/>
            <person name="Brown J."/>
            <person name="Banks P."/>
            <person name="Dashti Y."/>
            <person name="Mackenzie E.S."/>
            <person name="Wills C."/>
            <person name="Kawai Y."/>
            <person name="Waldron K.J."/>
            <person name="Allenby N.E.E."/>
            <person name="Wu L.J."/>
            <person name="Hall M.J."/>
            <person name="Errington J."/>
        </authorList>
    </citation>
    <scope>NUCLEOTIDE SEQUENCE</scope>
    <source>
        <strain evidence="1">MDA8-470</strain>
    </source>
</reference>